<proteinExistence type="predicted"/>
<dbReference type="AlphaFoldDB" id="A0A3P7J473"/>
<dbReference type="EMBL" id="UYYB01019170">
    <property type="protein sequence ID" value="VDM71177.1"/>
    <property type="molecule type" value="Genomic_DNA"/>
</dbReference>
<sequence length="31" mass="3641">MMIALLQPMGNKQRRKNEIGNERPKIMDLQS</sequence>
<protein>
    <submittedName>
        <fullName evidence="2">Uncharacterized protein</fullName>
    </submittedName>
</protein>
<organism evidence="2 3">
    <name type="scientific">Strongylus vulgaris</name>
    <name type="common">Blood worm</name>
    <dbReference type="NCBI Taxonomy" id="40348"/>
    <lineage>
        <taxon>Eukaryota</taxon>
        <taxon>Metazoa</taxon>
        <taxon>Ecdysozoa</taxon>
        <taxon>Nematoda</taxon>
        <taxon>Chromadorea</taxon>
        <taxon>Rhabditida</taxon>
        <taxon>Rhabditina</taxon>
        <taxon>Rhabditomorpha</taxon>
        <taxon>Strongyloidea</taxon>
        <taxon>Strongylidae</taxon>
        <taxon>Strongylus</taxon>
    </lineage>
</organism>
<reference evidence="2 3" key="1">
    <citation type="submission" date="2018-11" db="EMBL/GenBank/DDBJ databases">
        <authorList>
            <consortium name="Pathogen Informatics"/>
        </authorList>
    </citation>
    <scope>NUCLEOTIDE SEQUENCE [LARGE SCALE GENOMIC DNA]</scope>
</reference>
<feature type="compositionally biased region" description="Basic and acidic residues" evidence="1">
    <location>
        <begin position="16"/>
        <end position="31"/>
    </location>
</feature>
<name>A0A3P7J473_STRVU</name>
<evidence type="ECO:0000313" key="3">
    <source>
        <dbReference type="Proteomes" id="UP000270094"/>
    </source>
</evidence>
<evidence type="ECO:0000256" key="1">
    <source>
        <dbReference type="SAM" id="MobiDB-lite"/>
    </source>
</evidence>
<dbReference type="Proteomes" id="UP000270094">
    <property type="component" value="Unassembled WGS sequence"/>
</dbReference>
<evidence type="ECO:0000313" key="2">
    <source>
        <dbReference type="EMBL" id="VDM71177.1"/>
    </source>
</evidence>
<gene>
    <name evidence="2" type="ORF">SVUK_LOCUS6175</name>
</gene>
<accession>A0A3P7J473</accession>
<keyword evidence="3" id="KW-1185">Reference proteome</keyword>
<feature type="region of interest" description="Disordered" evidence="1">
    <location>
        <begin position="1"/>
        <end position="31"/>
    </location>
</feature>